<dbReference type="RefSeq" id="WP_183499962.1">
    <property type="nucleotide sequence ID" value="NZ_BAABCO010000004.1"/>
</dbReference>
<comment type="caution">
    <text evidence="1">The sequence shown here is derived from an EMBL/GenBank/DDBJ whole genome shotgun (WGS) entry which is preliminary data.</text>
</comment>
<dbReference type="Proteomes" id="UP000549113">
    <property type="component" value="Unassembled WGS sequence"/>
</dbReference>
<reference evidence="1 2" key="1">
    <citation type="submission" date="2020-08" db="EMBL/GenBank/DDBJ databases">
        <title>Sequencing the genomes of 1000 actinobacteria strains.</title>
        <authorList>
            <person name="Klenk H.-P."/>
        </authorList>
    </citation>
    <scope>NUCLEOTIDE SEQUENCE [LARGE SCALE GENOMIC DNA]</scope>
    <source>
        <strain evidence="1 2">DSM 19600</strain>
    </source>
</reference>
<evidence type="ECO:0000313" key="1">
    <source>
        <dbReference type="EMBL" id="MBB4140431.1"/>
    </source>
</evidence>
<accession>A0AA40VMG9</accession>
<name>A0AA40VMG9_9MICO</name>
<proteinExistence type="predicted"/>
<dbReference type="AlphaFoldDB" id="A0AA40VMG9"/>
<sequence>MSSPRYAPRDFAVLPLAFGKSEVLDWREPDESWGPRENAQLNASMLQHRLAYWLLHFNRADGKRRKVTDVAERLGLPYHRLQKLVTGQVVMQLEDIGHIRVVMGEIVDLWLLDGANAEIARSVISARMRNR</sequence>
<organism evidence="1 2">
    <name type="scientific">Microbacterium invictum</name>
    <dbReference type="NCBI Taxonomy" id="515415"/>
    <lineage>
        <taxon>Bacteria</taxon>
        <taxon>Bacillati</taxon>
        <taxon>Actinomycetota</taxon>
        <taxon>Actinomycetes</taxon>
        <taxon>Micrococcales</taxon>
        <taxon>Microbacteriaceae</taxon>
        <taxon>Microbacterium</taxon>
    </lineage>
</organism>
<protein>
    <submittedName>
        <fullName evidence="1">Uncharacterized protein</fullName>
    </submittedName>
</protein>
<gene>
    <name evidence="1" type="ORF">BKA10_002225</name>
</gene>
<evidence type="ECO:0000313" key="2">
    <source>
        <dbReference type="Proteomes" id="UP000549113"/>
    </source>
</evidence>
<dbReference type="EMBL" id="JACIFH010000001">
    <property type="protein sequence ID" value="MBB4140431.1"/>
    <property type="molecule type" value="Genomic_DNA"/>
</dbReference>
<keyword evidence="2" id="KW-1185">Reference proteome</keyword>